<evidence type="ECO:0000313" key="1">
    <source>
        <dbReference type="EMBL" id="KAG5572175.1"/>
    </source>
</evidence>
<dbReference type="EMBL" id="JACXVP010000012">
    <property type="protein sequence ID" value="KAG5572175.1"/>
    <property type="molecule type" value="Genomic_DNA"/>
</dbReference>
<reference evidence="1 2" key="1">
    <citation type="submission" date="2020-09" db="EMBL/GenBank/DDBJ databases">
        <title>De no assembly of potato wild relative species, Solanum commersonii.</title>
        <authorList>
            <person name="Cho K."/>
        </authorList>
    </citation>
    <scope>NUCLEOTIDE SEQUENCE [LARGE SCALE GENOMIC DNA]</scope>
    <source>
        <strain evidence="1">LZ3.2</strain>
        <tissue evidence="1">Leaf</tissue>
    </source>
</reference>
<proteinExistence type="predicted"/>
<keyword evidence="2" id="KW-1185">Reference proteome</keyword>
<dbReference type="AlphaFoldDB" id="A0A9J5WA20"/>
<gene>
    <name evidence="1" type="ORF">H5410_061941</name>
</gene>
<name>A0A9J5WA20_SOLCO</name>
<comment type="caution">
    <text evidence="1">The sequence shown here is derived from an EMBL/GenBank/DDBJ whole genome shotgun (WGS) entry which is preliminary data.</text>
</comment>
<evidence type="ECO:0000313" key="2">
    <source>
        <dbReference type="Proteomes" id="UP000824120"/>
    </source>
</evidence>
<dbReference type="Proteomes" id="UP000824120">
    <property type="component" value="Chromosome 12"/>
</dbReference>
<accession>A0A9J5WA20</accession>
<organism evidence="1 2">
    <name type="scientific">Solanum commersonii</name>
    <name type="common">Commerson's wild potato</name>
    <name type="synonym">Commerson's nightshade</name>
    <dbReference type="NCBI Taxonomy" id="4109"/>
    <lineage>
        <taxon>Eukaryota</taxon>
        <taxon>Viridiplantae</taxon>
        <taxon>Streptophyta</taxon>
        <taxon>Embryophyta</taxon>
        <taxon>Tracheophyta</taxon>
        <taxon>Spermatophyta</taxon>
        <taxon>Magnoliopsida</taxon>
        <taxon>eudicotyledons</taxon>
        <taxon>Gunneridae</taxon>
        <taxon>Pentapetalae</taxon>
        <taxon>asterids</taxon>
        <taxon>lamiids</taxon>
        <taxon>Solanales</taxon>
        <taxon>Solanaceae</taxon>
        <taxon>Solanoideae</taxon>
        <taxon>Solaneae</taxon>
        <taxon>Solanum</taxon>
    </lineage>
</organism>
<protein>
    <submittedName>
        <fullName evidence="1">Uncharacterized protein</fullName>
    </submittedName>
</protein>
<sequence>MNMGSLILRIIMTEIHNSLDEQDDAKEESTVHLIVALDLLFIMKSKRKFRMSLLSQENLLELRLEIFLQPARCSAKYGGKQSNIARVKFMILKDLNHIVITGFALYSLA</sequence>